<gene>
    <name evidence="1" type="ORF">GCM10009539_16320</name>
</gene>
<dbReference type="Pfam" id="PF22673">
    <property type="entry name" value="MCP-like_PDC_1"/>
    <property type="match status" value="1"/>
</dbReference>
<dbReference type="CDD" id="cd12913">
    <property type="entry name" value="PDC1_MCP_like"/>
    <property type="match status" value="1"/>
</dbReference>
<name>A0ABP3DFT9_9ACTN</name>
<accession>A0ABP3DFT9</accession>
<evidence type="ECO:0000313" key="1">
    <source>
        <dbReference type="EMBL" id="GAA0231650.1"/>
    </source>
</evidence>
<comment type="caution">
    <text evidence="1">The sequence shown here is derived from an EMBL/GenBank/DDBJ whole genome shotgun (WGS) entry which is preliminary data.</text>
</comment>
<dbReference type="EMBL" id="BAAAGX010000006">
    <property type="protein sequence ID" value="GAA0231650.1"/>
    <property type="molecule type" value="Genomic_DNA"/>
</dbReference>
<dbReference type="Proteomes" id="UP001500967">
    <property type="component" value="Unassembled WGS sequence"/>
</dbReference>
<proteinExistence type="predicted"/>
<evidence type="ECO:0000313" key="2">
    <source>
        <dbReference type="Proteomes" id="UP001500967"/>
    </source>
</evidence>
<sequence length="226" mass="24499">MVRRTVDEVFEGVAGLRRDVESAFAGGTTVGRDDLAELYPTLTAPLRMPGGLAKGAGFVAAPQLLADAPWWLEWWVREPSGEPSRLVVDVDPDGEDFYDYTTLPWYRDPQRTGEPTVTGPYVDYLCTDDYTLTFTAAVRNGDAFLGVVGSDVDVGLFEAIALPSLRAVPCPATLINAHGRVIASNSPHRRGGSLVRDVDVDALWEHGTVAGTRLARCGNFPIGLMY</sequence>
<protein>
    <submittedName>
        <fullName evidence="1">Cache domain-containing protein</fullName>
    </submittedName>
</protein>
<dbReference type="Gene3D" id="3.30.450.20">
    <property type="entry name" value="PAS domain"/>
    <property type="match status" value="1"/>
</dbReference>
<keyword evidence="2" id="KW-1185">Reference proteome</keyword>
<organism evidence="1 2">
    <name type="scientific">Cryptosporangium japonicum</name>
    <dbReference type="NCBI Taxonomy" id="80872"/>
    <lineage>
        <taxon>Bacteria</taxon>
        <taxon>Bacillati</taxon>
        <taxon>Actinomycetota</taxon>
        <taxon>Actinomycetes</taxon>
        <taxon>Cryptosporangiales</taxon>
        <taxon>Cryptosporangiaceae</taxon>
        <taxon>Cryptosporangium</taxon>
    </lineage>
</organism>
<reference evidence="2" key="1">
    <citation type="journal article" date="2019" name="Int. J. Syst. Evol. Microbiol.">
        <title>The Global Catalogue of Microorganisms (GCM) 10K type strain sequencing project: providing services to taxonomists for standard genome sequencing and annotation.</title>
        <authorList>
            <consortium name="The Broad Institute Genomics Platform"/>
            <consortium name="The Broad Institute Genome Sequencing Center for Infectious Disease"/>
            <person name="Wu L."/>
            <person name="Ma J."/>
        </authorList>
    </citation>
    <scope>NUCLEOTIDE SEQUENCE [LARGE SCALE GENOMIC DNA]</scope>
    <source>
        <strain evidence="2">JCM 10425</strain>
    </source>
</reference>